<evidence type="ECO:0000256" key="10">
    <source>
        <dbReference type="SAM" id="MobiDB-lite"/>
    </source>
</evidence>
<dbReference type="GO" id="GO:0006355">
    <property type="term" value="P:regulation of DNA-templated transcription"/>
    <property type="evidence" value="ECO:0007669"/>
    <property type="project" value="InterPro"/>
</dbReference>
<dbReference type="GO" id="GO:0005737">
    <property type="term" value="C:cytoplasm"/>
    <property type="evidence" value="ECO:0007669"/>
    <property type="project" value="UniProtKB-SubCell"/>
</dbReference>
<keyword evidence="7" id="KW-0805">Transcription regulation</keyword>
<evidence type="ECO:0000313" key="12">
    <source>
        <dbReference type="EMBL" id="KAA8542680.1"/>
    </source>
</evidence>
<gene>
    <name evidence="12" type="ORF">F0562_023821</name>
</gene>
<evidence type="ECO:0000256" key="1">
    <source>
        <dbReference type="ARBA" id="ARBA00004123"/>
    </source>
</evidence>
<comment type="subcellular location">
    <subcellularLocation>
        <location evidence="2">Cytoplasm</location>
    </subcellularLocation>
    <subcellularLocation>
        <location evidence="1">Nucleus</location>
    </subcellularLocation>
</comment>
<dbReference type="SMART" id="SM00571">
    <property type="entry name" value="DDT"/>
    <property type="match status" value="1"/>
</dbReference>
<feature type="domain" description="DDT" evidence="11">
    <location>
        <begin position="443"/>
        <end position="508"/>
    </location>
</feature>
<protein>
    <recommendedName>
        <fullName evidence="11">DDT domain-containing protein</fullName>
    </recommendedName>
</protein>
<dbReference type="AlphaFoldDB" id="A0A5J5BKA1"/>
<keyword evidence="8" id="KW-0804">Transcription</keyword>
<keyword evidence="6" id="KW-0832">Ubl conjugation</keyword>
<evidence type="ECO:0000313" key="13">
    <source>
        <dbReference type="Proteomes" id="UP000325577"/>
    </source>
</evidence>
<dbReference type="InterPro" id="IPR018501">
    <property type="entry name" value="DDT_dom"/>
</dbReference>
<feature type="compositionally biased region" description="Polar residues" evidence="10">
    <location>
        <begin position="36"/>
        <end position="57"/>
    </location>
</feature>
<keyword evidence="4" id="KW-1017">Isopeptide bond</keyword>
<accession>A0A5J5BKA1</accession>
<dbReference type="Pfam" id="PF10497">
    <property type="entry name" value="zf-4CXXC_R1"/>
    <property type="match status" value="1"/>
</dbReference>
<evidence type="ECO:0000256" key="8">
    <source>
        <dbReference type="ARBA" id="ARBA00023163"/>
    </source>
</evidence>
<evidence type="ECO:0000256" key="4">
    <source>
        <dbReference type="ARBA" id="ARBA00022499"/>
    </source>
</evidence>
<keyword evidence="5" id="KW-0597">Phosphoprotein</keyword>
<feature type="compositionally biased region" description="Basic and acidic residues" evidence="10">
    <location>
        <begin position="248"/>
        <end position="261"/>
    </location>
</feature>
<reference evidence="12 13" key="1">
    <citation type="submission" date="2019-09" db="EMBL/GenBank/DDBJ databases">
        <title>A chromosome-level genome assembly of the Chinese tupelo Nyssa sinensis.</title>
        <authorList>
            <person name="Yang X."/>
            <person name="Kang M."/>
            <person name="Yang Y."/>
            <person name="Xiong H."/>
            <person name="Wang M."/>
            <person name="Zhang Z."/>
            <person name="Wang Z."/>
            <person name="Wu H."/>
            <person name="Ma T."/>
            <person name="Liu J."/>
            <person name="Xi Z."/>
        </authorList>
    </citation>
    <scope>NUCLEOTIDE SEQUENCE [LARGE SCALE GENOMIC DNA]</scope>
    <source>
        <strain evidence="12">J267</strain>
        <tissue evidence="12">Leaf</tissue>
    </source>
</reference>
<feature type="region of interest" description="Disordered" evidence="10">
    <location>
        <begin position="212"/>
        <end position="340"/>
    </location>
</feature>
<dbReference type="Proteomes" id="UP000325577">
    <property type="component" value="Linkage Group LG12"/>
</dbReference>
<dbReference type="InterPro" id="IPR018866">
    <property type="entry name" value="Znf-4CXXC_R1"/>
</dbReference>
<proteinExistence type="predicted"/>
<evidence type="ECO:0000256" key="2">
    <source>
        <dbReference type="ARBA" id="ARBA00004496"/>
    </source>
</evidence>
<keyword evidence="3" id="KW-0963">Cytoplasm</keyword>
<evidence type="ECO:0000256" key="5">
    <source>
        <dbReference type="ARBA" id="ARBA00022553"/>
    </source>
</evidence>
<evidence type="ECO:0000259" key="11">
    <source>
        <dbReference type="PROSITE" id="PS50827"/>
    </source>
</evidence>
<dbReference type="PANTHER" id="PTHR31169">
    <property type="entry name" value="OS05G0300700 PROTEIN"/>
    <property type="match status" value="1"/>
</dbReference>
<feature type="compositionally biased region" description="Polar residues" evidence="10">
    <location>
        <begin position="1"/>
        <end position="19"/>
    </location>
</feature>
<dbReference type="EMBL" id="CM018035">
    <property type="protein sequence ID" value="KAA8542680.1"/>
    <property type="molecule type" value="Genomic_DNA"/>
</dbReference>
<organism evidence="12 13">
    <name type="scientific">Nyssa sinensis</name>
    <dbReference type="NCBI Taxonomy" id="561372"/>
    <lineage>
        <taxon>Eukaryota</taxon>
        <taxon>Viridiplantae</taxon>
        <taxon>Streptophyta</taxon>
        <taxon>Embryophyta</taxon>
        <taxon>Tracheophyta</taxon>
        <taxon>Spermatophyta</taxon>
        <taxon>Magnoliopsida</taxon>
        <taxon>eudicotyledons</taxon>
        <taxon>Gunneridae</taxon>
        <taxon>Pentapetalae</taxon>
        <taxon>asterids</taxon>
        <taxon>Cornales</taxon>
        <taxon>Nyssaceae</taxon>
        <taxon>Nyssa</taxon>
    </lineage>
</organism>
<evidence type="ECO:0000256" key="9">
    <source>
        <dbReference type="ARBA" id="ARBA00023242"/>
    </source>
</evidence>
<feature type="region of interest" description="Disordered" evidence="10">
    <location>
        <begin position="1"/>
        <end position="61"/>
    </location>
</feature>
<dbReference type="PROSITE" id="PS50827">
    <property type="entry name" value="DDT"/>
    <property type="match status" value="1"/>
</dbReference>
<evidence type="ECO:0000256" key="7">
    <source>
        <dbReference type="ARBA" id="ARBA00023015"/>
    </source>
</evidence>
<dbReference type="OrthoDB" id="298344at2759"/>
<dbReference type="GO" id="GO:0005634">
    <property type="term" value="C:nucleus"/>
    <property type="evidence" value="ECO:0007669"/>
    <property type="project" value="UniProtKB-SubCell"/>
</dbReference>
<dbReference type="PANTHER" id="PTHR31169:SF8">
    <property type="entry name" value="ZINC-FINGER DOMAIN OF MONOAMINE-OXIDASE A REPRESSOR R1 PROTEIN"/>
    <property type="match status" value="1"/>
</dbReference>
<keyword evidence="13" id="KW-1185">Reference proteome</keyword>
<dbReference type="InterPro" id="IPR040221">
    <property type="entry name" value="CDCA7/CDA7L"/>
</dbReference>
<feature type="compositionally biased region" description="Basic and acidic residues" evidence="10">
    <location>
        <begin position="302"/>
        <end position="319"/>
    </location>
</feature>
<evidence type="ECO:0000256" key="6">
    <source>
        <dbReference type="ARBA" id="ARBA00022843"/>
    </source>
</evidence>
<keyword evidence="9" id="KW-0539">Nucleus</keyword>
<name>A0A5J5BKA1_9ASTE</name>
<evidence type="ECO:0000256" key="3">
    <source>
        <dbReference type="ARBA" id="ARBA00022490"/>
    </source>
</evidence>
<sequence length="739" mass="83146">MAVTRSCTSKHTLSASQNHKNIDKKKTKERKKKQSSIRTESVDTQQKQLSPPCSSPSKRNKSVEVRLMHGRIYDSEKGKTCHQCRQKTMDVTALCKNQSENMQCSFHFCHKCLLNRYGEKAEEVAALGDWKCPKCRGICNCSLCMKKRGCLPTGRLVHTAKATGFSSVAEMLHLEESKKVMKDEGASLQKRTASNEELGMVLTRKCGKENGFEEKSHLNLKTRPSTSNGDGEKHENPTMKKSRKKNGIGKDSKKIRKDEGASLKSATVSNKESAGRRGNEKGNGLDGKTDSKAQPKPLKTNGNEKETRNGKLKKTREADGIVNSLEGNSGDGVSMEKNRPKKRRIFKEAPKRNEKRYRMDNGGLLIKVKSEVHGPKKKYKGSIKTEDNNEIKMTNNAATKHKLNKVHKCKKNTGEVRRKASKVEIPLPQGIELTNVANIDMPAEDVGHALQFLEFCEAFGKVLDLKKGQPECLLRDLACGRSSRRRQDSSLVQFHVKLLTMIQKDSKKEYSSLKIEGRNSWLQALSKFISQSQYPSKGLLLDSFDVGTDGYEELNSSKRLKLLNFLCDEALGTVELRSWIDEQNSVSVEEEKKVKEKVLAEKEKEKSMQKNLQDEVARAIFMKNGAPVSISEQKDLISKIKTETSQNLAVTLEATGMVMKKKLQSDAVRAEPIISDANGRKFWKLRGYSGIMDILLQDVGSGDLVTFMERWFTYHVEEKANVEKYISSLRYAQIVEIIE</sequence>